<organism evidence="3 4">
    <name type="scientific">Paraglaciecola mesophila</name>
    <dbReference type="NCBI Taxonomy" id="197222"/>
    <lineage>
        <taxon>Bacteria</taxon>
        <taxon>Pseudomonadati</taxon>
        <taxon>Pseudomonadota</taxon>
        <taxon>Gammaproteobacteria</taxon>
        <taxon>Alteromonadales</taxon>
        <taxon>Alteromonadaceae</taxon>
        <taxon>Paraglaciecola</taxon>
    </lineage>
</organism>
<dbReference type="AlphaFoldDB" id="A0A857JKU5"/>
<protein>
    <submittedName>
        <fullName evidence="3">Ktr system potassium uptake protein A</fullName>
    </submittedName>
</protein>
<dbReference type="SUPFAM" id="SSF116726">
    <property type="entry name" value="TrkA C-terminal domain-like"/>
    <property type="match status" value="1"/>
</dbReference>
<evidence type="ECO:0000259" key="1">
    <source>
        <dbReference type="PROSITE" id="PS51201"/>
    </source>
</evidence>
<dbReference type="InterPro" id="IPR003148">
    <property type="entry name" value="RCK_N"/>
</dbReference>
<keyword evidence="4" id="KW-1185">Reference proteome</keyword>
<dbReference type="Proteomes" id="UP000464524">
    <property type="component" value="Chromosome"/>
</dbReference>
<dbReference type="PANTHER" id="PTHR43833:SF7">
    <property type="entry name" value="KTR SYSTEM POTASSIUM UPTAKE PROTEIN C"/>
    <property type="match status" value="1"/>
</dbReference>
<evidence type="ECO:0000259" key="2">
    <source>
        <dbReference type="PROSITE" id="PS51202"/>
    </source>
</evidence>
<feature type="domain" description="RCK C-terminal" evidence="2">
    <location>
        <begin position="136"/>
        <end position="218"/>
    </location>
</feature>
<dbReference type="EMBL" id="CP047656">
    <property type="protein sequence ID" value="QHJ12699.1"/>
    <property type="molecule type" value="Genomic_DNA"/>
</dbReference>
<dbReference type="InterPro" id="IPR036291">
    <property type="entry name" value="NAD(P)-bd_dom_sf"/>
</dbReference>
<dbReference type="PROSITE" id="PS51201">
    <property type="entry name" value="RCK_N"/>
    <property type="match status" value="1"/>
</dbReference>
<feature type="domain" description="RCK N-terminal" evidence="1">
    <location>
        <begin position="1"/>
        <end position="117"/>
    </location>
</feature>
<dbReference type="OrthoDB" id="9776294at2"/>
<dbReference type="KEGG" id="pmes:FX988_02957"/>
<dbReference type="SUPFAM" id="SSF51735">
    <property type="entry name" value="NAD(P)-binding Rossmann-fold domains"/>
    <property type="match status" value="1"/>
</dbReference>
<gene>
    <name evidence="3" type="ORF">FX988_02957</name>
</gene>
<dbReference type="GO" id="GO:0008324">
    <property type="term" value="F:monoatomic cation transmembrane transporter activity"/>
    <property type="evidence" value="ECO:0007669"/>
    <property type="project" value="InterPro"/>
</dbReference>
<dbReference type="PANTHER" id="PTHR43833">
    <property type="entry name" value="POTASSIUM CHANNEL PROTEIN 2-RELATED-RELATED"/>
    <property type="match status" value="1"/>
</dbReference>
<dbReference type="Gene3D" id="3.40.50.720">
    <property type="entry name" value="NAD(P)-binding Rossmann-like Domain"/>
    <property type="match status" value="1"/>
</dbReference>
<sequence length="219" mass="23719">MSQFAVIGLGRFGLAASIELMRLGNSVIGVDSDSKLVNTVSEQLTVAAIADATDESSLKELDIGSCDAVLVAIGESLEASILCVLLLKSLNVKEIWVKATTKPHHIILTKLGVSRIIHPEEEIGVRVAQSLNYPMMNQYMSIGNGLFIVEVEIKSHHPDMSVKKLLGKAGKDIEPMLVRRNSTIIKHLDGDFQLAVKDSLILSGSLTALKKIAPEFYAK</sequence>
<dbReference type="GO" id="GO:0006813">
    <property type="term" value="P:potassium ion transport"/>
    <property type="evidence" value="ECO:0007669"/>
    <property type="project" value="InterPro"/>
</dbReference>
<dbReference type="InterPro" id="IPR036721">
    <property type="entry name" value="RCK_C_sf"/>
</dbReference>
<dbReference type="Pfam" id="PF02254">
    <property type="entry name" value="TrkA_N"/>
    <property type="match status" value="1"/>
</dbReference>
<evidence type="ECO:0000313" key="4">
    <source>
        <dbReference type="Proteomes" id="UP000464524"/>
    </source>
</evidence>
<name>A0A857JKU5_9ALTE</name>
<accession>A0A857JKU5</accession>
<evidence type="ECO:0000313" key="3">
    <source>
        <dbReference type="EMBL" id="QHJ12699.1"/>
    </source>
</evidence>
<proteinExistence type="predicted"/>
<dbReference type="PROSITE" id="PS51202">
    <property type="entry name" value="RCK_C"/>
    <property type="match status" value="1"/>
</dbReference>
<dbReference type="InterPro" id="IPR050721">
    <property type="entry name" value="Trk_Ktr_HKT_K-transport"/>
</dbReference>
<dbReference type="RefSeq" id="WP_160180881.1">
    <property type="nucleotide sequence ID" value="NZ_CP047656.1"/>
</dbReference>
<dbReference type="InterPro" id="IPR006037">
    <property type="entry name" value="RCK_C"/>
</dbReference>
<reference evidence="3 4" key="1">
    <citation type="submission" date="2019-12" db="EMBL/GenBank/DDBJ databases">
        <title>Genome sequencing and assembly of endphytes of Porphyra tenera.</title>
        <authorList>
            <person name="Park J.M."/>
            <person name="Shin R."/>
            <person name="Jo S.H."/>
        </authorList>
    </citation>
    <scope>NUCLEOTIDE SEQUENCE [LARGE SCALE GENOMIC DNA]</scope>
    <source>
        <strain evidence="3 4">GPM4</strain>
    </source>
</reference>